<organism evidence="7">
    <name type="scientific">Leptolyngbya sp. NK1-12</name>
    <dbReference type="NCBI Taxonomy" id="2547451"/>
    <lineage>
        <taxon>Bacteria</taxon>
        <taxon>Bacillati</taxon>
        <taxon>Cyanobacteriota</taxon>
        <taxon>Cyanophyceae</taxon>
        <taxon>Leptolyngbyales</taxon>
        <taxon>Leptolyngbyaceae</taxon>
        <taxon>Leptolyngbya group</taxon>
        <taxon>Leptolyngbya</taxon>
    </lineage>
</organism>
<dbReference type="PANTHER" id="PTHR10458:SF21">
    <property type="entry name" value="PEPTIDE DEFORMYLASE"/>
    <property type="match status" value="1"/>
</dbReference>
<keyword evidence="2 6" id="KW-0479">Metal-binding</keyword>
<dbReference type="Gene3D" id="3.90.45.10">
    <property type="entry name" value="Peptide deformylase"/>
    <property type="match status" value="1"/>
</dbReference>
<feature type="active site" evidence="6">
    <location>
        <position position="150"/>
    </location>
</feature>
<dbReference type="InterPro" id="IPR036821">
    <property type="entry name" value="Peptide_deformylase_sf"/>
</dbReference>
<dbReference type="NCBIfam" id="TIGR00079">
    <property type="entry name" value="pept_deformyl"/>
    <property type="match status" value="1"/>
</dbReference>
<dbReference type="PRINTS" id="PR01576">
    <property type="entry name" value="PDEFORMYLASE"/>
</dbReference>
<dbReference type="PANTHER" id="PTHR10458">
    <property type="entry name" value="PEPTIDE DEFORMYLASE"/>
    <property type="match status" value="1"/>
</dbReference>
<feature type="binding site" evidence="6">
    <location>
        <position position="107"/>
    </location>
    <ligand>
        <name>Fe cation</name>
        <dbReference type="ChEBI" id="CHEBI:24875"/>
    </ligand>
</feature>
<feature type="binding site" evidence="6">
    <location>
        <position position="153"/>
    </location>
    <ligand>
        <name>Fe cation</name>
        <dbReference type="ChEBI" id="CHEBI:24875"/>
    </ligand>
</feature>
<dbReference type="FunFam" id="3.90.45.10:FF:000003">
    <property type="entry name" value="Peptide deformylase"/>
    <property type="match status" value="1"/>
</dbReference>
<dbReference type="AlphaFoldDB" id="A0AA96WBD7"/>
<feature type="binding site" evidence="6">
    <location>
        <position position="149"/>
    </location>
    <ligand>
        <name>Fe cation</name>
        <dbReference type="ChEBI" id="CHEBI:24875"/>
    </ligand>
</feature>
<comment type="function">
    <text evidence="6">Removes the formyl group from the N-terminal Met of newly synthesized proteins. Requires at least a dipeptide for an efficient rate of reaction. N-terminal L-methionine is a prerequisite for activity but the enzyme has broad specificity at other positions.</text>
</comment>
<evidence type="ECO:0000256" key="6">
    <source>
        <dbReference type="HAMAP-Rule" id="MF_00163"/>
    </source>
</evidence>
<dbReference type="GO" id="GO:0046872">
    <property type="term" value="F:metal ion binding"/>
    <property type="evidence" value="ECO:0007669"/>
    <property type="project" value="UniProtKB-KW"/>
</dbReference>
<dbReference type="Pfam" id="PF01327">
    <property type="entry name" value="Pep_deformylase"/>
    <property type="match status" value="1"/>
</dbReference>
<keyword evidence="5 6" id="KW-0408">Iron</keyword>
<dbReference type="GO" id="GO:0042586">
    <property type="term" value="F:peptide deformylase activity"/>
    <property type="evidence" value="ECO:0007669"/>
    <property type="project" value="UniProtKB-UniRule"/>
</dbReference>
<sequence length="186" mass="21000">MTTVQTAPKRLEISQLGNPILRQIAQPIDNVHDRNIQALIDDLLTTLIELNGVGIAAPQVAVPYRLLIVASRPNARYPHAPVMEPTVMVNPHLVSHSGEVVKDWEGCLSVPGIRGLVPRYRWIEVEYISREGGLIRQELTDFVARIFQHELDHLNGMVFLDRLESVRDIVTDQEYLCRLVPTRTVA</sequence>
<dbReference type="CDD" id="cd00487">
    <property type="entry name" value="Pep_deformylase"/>
    <property type="match status" value="1"/>
</dbReference>
<dbReference type="HAMAP" id="MF_00163">
    <property type="entry name" value="Pep_deformylase"/>
    <property type="match status" value="1"/>
</dbReference>
<dbReference type="EMBL" id="CP053586">
    <property type="protein sequence ID" value="WNZ21999.1"/>
    <property type="molecule type" value="Genomic_DNA"/>
</dbReference>
<reference evidence="7" key="1">
    <citation type="submission" date="2020-05" db="EMBL/GenBank/DDBJ databases">
        <authorList>
            <person name="Zhu T."/>
            <person name="Keshari N."/>
            <person name="Lu X."/>
        </authorList>
    </citation>
    <scope>NUCLEOTIDE SEQUENCE</scope>
    <source>
        <strain evidence="7">NK1-12</strain>
    </source>
</reference>
<dbReference type="NCBIfam" id="NF001159">
    <property type="entry name" value="PRK00150.1-3"/>
    <property type="match status" value="1"/>
</dbReference>
<gene>
    <name evidence="6 7" type="primary">def</name>
    <name evidence="7" type="ORF">HJG54_03360</name>
</gene>
<comment type="catalytic activity">
    <reaction evidence="6">
        <text>N-terminal N-formyl-L-methionyl-[peptide] + H2O = N-terminal L-methionyl-[peptide] + formate</text>
        <dbReference type="Rhea" id="RHEA:24420"/>
        <dbReference type="Rhea" id="RHEA-COMP:10639"/>
        <dbReference type="Rhea" id="RHEA-COMP:10640"/>
        <dbReference type="ChEBI" id="CHEBI:15377"/>
        <dbReference type="ChEBI" id="CHEBI:15740"/>
        <dbReference type="ChEBI" id="CHEBI:49298"/>
        <dbReference type="ChEBI" id="CHEBI:64731"/>
        <dbReference type="EC" id="3.5.1.88"/>
    </reaction>
</comment>
<comment type="cofactor">
    <cofactor evidence="6">
        <name>Fe(2+)</name>
        <dbReference type="ChEBI" id="CHEBI:29033"/>
    </cofactor>
    <text evidence="6">Binds 1 Fe(2+) ion.</text>
</comment>
<dbReference type="InterPro" id="IPR023635">
    <property type="entry name" value="Peptide_deformylase"/>
</dbReference>
<accession>A0AA96WBD7</accession>
<keyword evidence="3 6" id="KW-0378">Hydrolase</keyword>
<evidence type="ECO:0000256" key="2">
    <source>
        <dbReference type="ARBA" id="ARBA00022723"/>
    </source>
</evidence>
<evidence type="ECO:0000313" key="7">
    <source>
        <dbReference type="EMBL" id="WNZ21999.1"/>
    </source>
</evidence>
<name>A0AA96WBD7_9CYAN</name>
<evidence type="ECO:0000256" key="5">
    <source>
        <dbReference type="ARBA" id="ARBA00023004"/>
    </source>
</evidence>
<dbReference type="EC" id="3.5.1.88" evidence="6"/>
<dbReference type="PIRSF" id="PIRSF004749">
    <property type="entry name" value="Pep_def"/>
    <property type="match status" value="1"/>
</dbReference>
<evidence type="ECO:0000256" key="3">
    <source>
        <dbReference type="ARBA" id="ARBA00022801"/>
    </source>
</evidence>
<comment type="similarity">
    <text evidence="1 6">Belongs to the polypeptide deformylase family.</text>
</comment>
<evidence type="ECO:0000256" key="4">
    <source>
        <dbReference type="ARBA" id="ARBA00022917"/>
    </source>
</evidence>
<keyword evidence="4 6" id="KW-0648">Protein biosynthesis</keyword>
<protein>
    <recommendedName>
        <fullName evidence="6">Peptide deformylase</fullName>
        <shortName evidence="6">PDF</shortName>
        <ecNumber evidence="6">3.5.1.88</ecNumber>
    </recommendedName>
    <alternativeName>
        <fullName evidence="6">Polypeptide deformylase</fullName>
    </alternativeName>
</protein>
<proteinExistence type="inferred from homology"/>
<evidence type="ECO:0000256" key="1">
    <source>
        <dbReference type="ARBA" id="ARBA00010759"/>
    </source>
</evidence>
<dbReference type="SUPFAM" id="SSF56420">
    <property type="entry name" value="Peptide deformylase"/>
    <property type="match status" value="1"/>
</dbReference>
<dbReference type="GO" id="GO:0006412">
    <property type="term" value="P:translation"/>
    <property type="evidence" value="ECO:0007669"/>
    <property type="project" value="UniProtKB-UniRule"/>
</dbReference>
<dbReference type="RefSeq" id="WP_316433364.1">
    <property type="nucleotide sequence ID" value="NZ_CP053586.1"/>
</dbReference>